<dbReference type="InterPro" id="IPR006311">
    <property type="entry name" value="TAT_signal"/>
</dbReference>
<dbReference type="RefSeq" id="WP_311677071.1">
    <property type="nucleotide sequence ID" value="NZ_JAVRER010000017.1"/>
</dbReference>
<dbReference type="EMBL" id="JAVRER010000017">
    <property type="protein sequence ID" value="MDT0416529.1"/>
    <property type="molecule type" value="Genomic_DNA"/>
</dbReference>
<dbReference type="Proteomes" id="UP001183607">
    <property type="component" value="Unassembled WGS sequence"/>
</dbReference>
<evidence type="ECO:0000313" key="2">
    <source>
        <dbReference type="EMBL" id="MDT0416529.1"/>
    </source>
</evidence>
<reference evidence="3" key="1">
    <citation type="submission" date="2023-07" db="EMBL/GenBank/DDBJ databases">
        <title>30 novel species of actinomycetes from the DSMZ collection.</title>
        <authorList>
            <person name="Nouioui I."/>
        </authorList>
    </citation>
    <scope>NUCLEOTIDE SEQUENCE [LARGE SCALE GENOMIC DNA]</scope>
    <source>
        <strain evidence="3">DSM 41982</strain>
    </source>
</reference>
<dbReference type="Gene3D" id="1.10.8.10">
    <property type="entry name" value="DNA helicase RuvA subunit, C-terminal domain"/>
    <property type="match status" value="1"/>
</dbReference>
<dbReference type="PROSITE" id="PS51318">
    <property type="entry name" value="TAT"/>
    <property type="match status" value="1"/>
</dbReference>
<feature type="chain" id="PRO_5044779186" evidence="1">
    <location>
        <begin position="36"/>
        <end position="446"/>
    </location>
</feature>
<proteinExistence type="predicted"/>
<gene>
    <name evidence="2" type="ORF">RM574_13635</name>
</gene>
<organism evidence="2 3">
    <name type="scientific">Streptomyces evansiae</name>
    <dbReference type="NCBI Taxonomy" id="3075535"/>
    <lineage>
        <taxon>Bacteria</taxon>
        <taxon>Bacillati</taxon>
        <taxon>Actinomycetota</taxon>
        <taxon>Actinomycetes</taxon>
        <taxon>Kitasatosporales</taxon>
        <taxon>Streptomycetaceae</taxon>
        <taxon>Streptomyces</taxon>
    </lineage>
</organism>
<sequence>MSTVTPPRTPRRLGAGLVATAALGALLAAAPQASAASPAPAARPGDLLTVRLDQLLPTQPSVGKDQIFYKLGRYGSRKDEQAGDFNKRFDDWCETNGQGEAEKVPSGARLADPTSFTCEIPLGKETDESRAAMKTVVIGPGGSLYLTDGHHSLTSFWEAADGGPETPIRLRVQADYSGLSQSAFWDEMRAHHWVWLRDEHGAPITTDELPTRLGLSRFHDDPYRSLVYFTRDIGYTAPEDAAEYLEFLWGGWLRERLDLGAYDLDDPASYLRAVRDASELMVATDPDEVIADGRTAAELGRLDEWNDGKKAEKGEFGKLSQPLSAEKPGKLAFALDYRSRVVAPPRCTTTLRGPRTGPLVVDSGVTCLDNTRQTGPVVVRAGASLVALGSELTGPVQAVGARNVHVCGTTIDGPLSVVGSGLRTEGPGCSANSFAGPVQLVANTRG</sequence>
<dbReference type="AlphaFoldDB" id="A0ABD5E5G3"/>
<name>A0ABD5E5G3_9ACTN</name>
<comment type="caution">
    <text evidence="2">The sequence shown here is derived from an EMBL/GenBank/DDBJ whole genome shotgun (WGS) entry which is preliminary data.</text>
</comment>
<accession>A0ABD5E5G3</accession>
<dbReference type="InterPro" id="IPR014956">
    <property type="entry name" value="ParBc_2"/>
</dbReference>
<dbReference type="SUPFAM" id="SSF110849">
    <property type="entry name" value="ParB/Sulfiredoxin"/>
    <property type="match status" value="1"/>
</dbReference>
<protein>
    <submittedName>
        <fullName evidence="2">ParB/Srx family N-terminal domain-containing protein</fullName>
    </submittedName>
</protein>
<dbReference type="CDD" id="cd16390">
    <property type="entry name" value="ParB_N_Srx_like"/>
    <property type="match status" value="1"/>
</dbReference>
<evidence type="ECO:0000256" key="1">
    <source>
        <dbReference type="SAM" id="SignalP"/>
    </source>
</evidence>
<dbReference type="Gene3D" id="3.90.1530.10">
    <property type="entry name" value="Conserved hypothetical protein from pyrococcus furiosus pfu- 392566-001, ParB domain"/>
    <property type="match status" value="1"/>
</dbReference>
<dbReference type="Pfam" id="PF08857">
    <property type="entry name" value="ParBc_2"/>
    <property type="match status" value="1"/>
</dbReference>
<feature type="signal peptide" evidence="1">
    <location>
        <begin position="1"/>
        <end position="35"/>
    </location>
</feature>
<keyword evidence="1" id="KW-0732">Signal</keyword>
<dbReference type="InterPro" id="IPR036086">
    <property type="entry name" value="ParB/Sulfiredoxin_sf"/>
</dbReference>
<evidence type="ECO:0000313" key="3">
    <source>
        <dbReference type="Proteomes" id="UP001183607"/>
    </source>
</evidence>